<protein>
    <recommendedName>
        <fullName evidence="6">OmpA-like domain-containing protein</fullName>
    </recommendedName>
</protein>
<comment type="subcellular location">
    <subcellularLocation>
        <location evidence="1">Cell outer membrane</location>
    </subcellularLocation>
</comment>
<proteinExistence type="predicted"/>
<evidence type="ECO:0000256" key="2">
    <source>
        <dbReference type="ARBA" id="ARBA00023136"/>
    </source>
</evidence>
<accession>A0ABQ4Q4M3</accession>
<feature type="compositionally biased region" description="Low complexity" evidence="5">
    <location>
        <begin position="13"/>
        <end position="28"/>
    </location>
</feature>
<evidence type="ECO:0000256" key="3">
    <source>
        <dbReference type="ARBA" id="ARBA00023237"/>
    </source>
</evidence>
<evidence type="ECO:0000313" key="7">
    <source>
        <dbReference type="EMBL" id="GIZ51745.1"/>
    </source>
</evidence>
<keyword evidence="2 4" id="KW-0472">Membrane</keyword>
<dbReference type="InterPro" id="IPR006664">
    <property type="entry name" value="OMP_bac"/>
</dbReference>
<dbReference type="PRINTS" id="PR01021">
    <property type="entry name" value="OMPADOMAIN"/>
</dbReference>
<dbReference type="PROSITE" id="PS51123">
    <property type="entry name" value="OMPA_2"/>
    <property type="match status" value="1"/>
</dbReference>
<dbReference type="Pfam" id="PF00691">
    <property type="entry name" value="OmpA"/>
    <property type="match status" value="1"/>
</dbReference>
<dbReference type="Gene3D" id="3.30.1330.60">
    <property type="entry name" value="OmpA-like domain"/>
    <property type="match status" value="1"/>
</dbReference>
<dbReference type="InterPro" id="IPR036737">
    <property type="entry name" value="OmpA-like_sf"/>
</dbReference>
<keyword evidence="3" id="KW-0998">Cell outer membrane</keyword>
<name>A0ABQ4Q4M3_9BURK</name>
<dbReference type="SUPFAM" id="SSF103088">
    <property type="entry name" value="OmpA-like"/>
    <property type="match status" value="1"/>
</dbReference>
<feature type="domain" description="OmpA-like" evidence="6">
    <location>
        <begin position="82"/>
        <end position="199"/>
    </location>
</feature>
<dbReference type="PANTHER" id="PTHR30329">
    <property type="entry name" value="STATOR ELEMENT OF FLAGELLAR MOTOR COMPLEX"/>
    <property type="match status" value="1"/>
</dbReference>
<evidence type="ECO:0000256" key="1">
    <source>
        <dbReference type="ARBA" id="ARBA00004442"/>
    </source>
</evidence>
<evidence type="ECO:0000313" key="8">
    <source>
        <dbReference type="Proteomes" id="UP000887222"/>
    </source>
</evidence>
<feature type="compositionally biased region" description="Polar residues" evidence="5">
    <location>
        <begin position="1"/>
        <end position="12"/>
    </location>
</feature>
<organism evidence="7 8">
    <name type="scientific">Noviherbaspirillum aridicola</name>
    <dbReference type="NCBI Taxonomy" id="2849687"/>
    <lineage>
        <taxon>Bacteria</taxon>
        <taxon>Pseudomonadati</taxon>
        <taxon>Pseudomonadota</taxon>
        <taxon>Betaproteobacteria</taxon>
        <taxon>Burkholderiales</taxon>
        <taxon>Oxalobacteraceae</taxon>
        <taxon>Noviherbaspirillum</taxon>
    </lineage>
</organism>
<feature type="compositionally biased region" description="Low complexity" evidence="5">
    <location>
        <begin position="43"/>
        <end position="65"/>
    </location>
</feature>
<dbReference type="InterPro" id="IPR006665">
    <property type="entry name" value="OmpA-like"/>
</dbReference>
<sequence length="199" mass="20423">MRGKPSSDQILQALTPAGNADAPAAPAPGVRRRGLSLNSSEEAAAPAEPAAAAPAPAPATMAAAAASANTAPRPVVAAAPVQQRAQRALDLDIQFQFNSDQLTNDGKDVLDQLAAALKSQQLAAANLVILEGHADAKGSANYNQALSLKRAQSARSYLATRHGIAGAKLRAVGKGSSEPADPNNPEDEVNRRVRVIVDM</sequence>
<evidence type="ECO:0000259" key="6">
    <source>
        <dbReference type="PROSITE" id="PS51123"/>
    </source>
</evidence>
<keyword evidence="8" id="KW-1185">Reference proteome</keyword>
<dbReference type="InterPro" id="IPR050330">
    <property type="entry name" value="Bact_OuterMem_StrucFunc"/>
</dbReference>
<dbReference type="CDD" id="cd07185">
    <property type="entry name" value="OmpA_C-like"/>
    <property type="match status" value="1"/>
</dbReference>
<evidence type="ECO:0000256" key="4">
    <source>
        <dbReference type="PROSITE-ProRule" id="PRU00473"/>
    </source>
</evidence>
<reference evidence="7 8" key="1">
    <citation type="journal article" date="2022" name="Int. J. Syst. Evol. Microbiol.">
        <title>Noviherbaspirillum aridicola sp. nov., isolated from an arid soil in Pakistan.</title>
        <authorList>
            <person name="Khan I.U."/>
            <person name="Saqib M."/>
            <person name="Amin A."/>
            <person name="Hussain F."/>
            <person name="Li L."/>
            <person name="Liu Y.H."/>
            <person name="Fang B.Z."/>
            <person name="Ahmed I."/>
            <person name="Li W.J."/>
        </authorList>
    </citation>
    <scope>NUCLEOTIDE SEQUENCE [LARGE SCALE GENOMIC DNA]</scope>
    <source>
        <strain evidence="7 8">NCCP-691</strain>
    </source>
</reference>
<dbReference type="EMBL" id="BPMK01000007">
    <property type="protein sequence ID" value="GIZ51745.1"/>
    <property type="molecule type" value="Genomic_DNA"/>
</dbReference>
<feature type="region of interest" description="Disordered" evidence="5">
    <location>
        <begin position="171"/>
        <end position="190"/>
    </location>
</feature>
<dbReference type="PANTHER" id="PTHR30329:SF21">
    <property type="entry name" value="LIPOPROTEIN YIAD-RELATED"/>
    <property type="match status" value="1"/>
</dbReference>
<gene>
    <name evidence="7" type="ORF">NCCP691_17590</name>
</gene>
<evidence type="ECO:0000256" key="5">
    <source>
        <dbReference type="SAM" id="MobiDB-lite"/>
    </source>
</evidence>
<comment type="caution">
    <text evidence="7">The sequence shown here is derived from an EMBL/GenBank/DDBJ whole genome shotgun (WGS) entry which is preliminary data.</text>
</comment>
<feature type="region of interest" description="Disordered" evidence="5">
    <location>
        <begin position="1"/>
        <end position="65"/>
    </location>
</feature>
<dbReference type="Proteomes" id="UP000887222">
    <property type="component" value="Unassembled WGS sequence"/>
</dbReference>